<gene>
    <name evidence="7" type="ORF">PMIN01_08423</name>
</gene>
<dbReference type="AlphaFoldDB" id="A0A9P6KPJ1"/>
<protein>
    <submittedName>
        <fullName evidence="7">Metallothionein-I gene transcription activator (DNA directed RNA polymerase)</fullName>
    </submittedName>
</protein>
<evidence type="ECO:0000313" key="7">
    <source>
        <dbReference type="EMBL" id="KAF9734080.1"/>
    </source>
</evidence>
<dbReference type="InterPro" id="IPR029040">
    <property type="entry name" value="RPABC4/Spt4"/>
</dbReference>
<organism evidence="7 8">
    <name type="scientific">Paraphaeosphaeria minitans</name>
    <dbReference type="NCBI Taxonomy" id="565426"/>
    <lineage>
        <taxon>Eukaryota</taxon>
        <taxon>Fungi</taxon>
        <taxon>Dikarya</taxon>
        <taxon>Ascomycota</taxon>
        <taxon>Pezizomycotina</taxon>
        <taxon>Dothideomycetes</taxon>
        <taxon>Pleosporomycetidae</taxon>
        <taxon>Pleosporales</taxon>
        <taxon>Massarineae</taxon>
        <taxon>Didymosphaeriaceae</taxon>
        <taxon>Paraphaeosphaeria</taxon>
    </lineage>
</organism>
<dbReference type="InterPro" id="IPR006591">
    <property type="entry name" value="RNAP_P/RPABC4"/>
</dbReference>
<proteinExistence type="inferred from homology"/>
<feature type="compositionally biased region" description="Basic and acidic residues" evidence="6">
    <location>
        <begin position="56"/>
        <end position="73"/>
    </location>
</feature>
<evidence type="ECO:0000313" key="8">
    <source>
        <dbReference type="Proteomes" id="UP000756921"/>
    </source>
</evidence>
<dbReference type="SMART" id="SM00659">
    <property type="entry name" value="RPOLCX"/>
    <property type="match status" value="1"/>
</dbReference>
<feature type="compositionally biased region" description="Low complexity" evidence="6">
    <location>
        <begin position="74"/>
        <end position="85"/>
    </location>
</feature>
<reference evidence="7" key="1">
    <citation type="journal article" date="2020" name="Mol. Plant Microbe Interact.">
        <title>Genome Sequence of the Biocontrol Agent Coniothyrium minitans strain Conio (IMI 134523).</title>
        <authorList>
            <person name="Patel D."/>
            <person name="Shittu T.A."/>
            <person name="Baroncelli R."/>
            <person name="Muthumeenakshi S."/>
            <person name="Osborne T.H."/>
            <person name="Janganan T.K."/>
            <person name="Sreenivasaprasad S."/>
        </authorList>
    </citation>
    <scope>NUCLEOTIDE SEQUENCE</scope>
    <source>
        <strain evidence="7">Conio</strain>
    </source>
</reference>
<dbReference type="GO" id="GO:0005665">
    <property type="term" value="C:RNA polymerase II, core complex"/>
    <property type="evidence" value="ECO:0007669"/>
    <property type="project" value="TreeGrafter"/>
</dbReference>
<dbReference type="GO" id="GO:0005666">
    <property type="term" value="C:RNA polymerase III complex"/>
    <property type="evidence" value="ECO:0007669"/>
    <property type="project" value="TreeGrafter"/>
</dbReference>
<dbReference type="GO" id="GO:0005736">
    <property type="term" value="C:RNA polymerase I complex"/>
    <property type="evidence" value="ECO:0007669"/>
    <property type="project" value="TreeGrafter"/>
</dbReference>
<dbReference type="SUPFAM" id="SSF63393">
    <property type="entry name" value="RNA polymerase subunits"/>
    <property type="match status" value="1"/>
</dbReference>
<dbReference type="OrthoDB" id="5585087at2759"/>
<comment type="subcellular location">
    <subcellularLocation>
        <location evidence="1">Nucleus</location>
    </subcellularLocation>
</comment>
<dbReference type="GO" id="GO:0003899">
    <property type="term" value="F:DNA-directed RNA polymerase activity"/>
    <property type="evidence" value="ECO:0007669"/>
    <property type="project" value="InterPro"/>
</dbReference>
<dbReference type="Proteomes" id="UP000756921">
    <property type="component" value="Unassembled WGS sequence"/>
</dbReference>
<dbReference type="GO" id="GO:0008270">
    <property type="term" value="F:zinc ion binding"/>
    <property type="evidence" value="ECO:0007669"/>
    <property type="project" value="InterPro"/>
</dbReference>
<feature type="compositionally biased region" description="Acidic residues" evidence="6">
    <location>
        <begin position="23"/>
        <end position="39"/>
    </location>
</feature>
<comment type="caution">
    <text evidence="7">The sequence shown here is derived from an EMBL/GenBank/DDBJ whole genome shotgun (WGS) entry which is preliminary data.</text>
</comment>
<evidence type="ECO:0000256" key="1">
    <source>
        <dbReference type="ARBA" id="ARBA00004123"/>
    </source>
</evidence>
<feature type="region of interest" description="Disordered" evidence="6">
    <location>
        <begin position="1"/>
        <end position="95"/>
    </location>
</feature>
<sequence length="186" mass="20455">MANEDEEVDFGTIPERRLSADSADGDDGNPPDEDSDFDPDSALADMEAANQDNADDGSHDADNHLNGNDHDAGANDNDAAPTPTAKPKPPRMAFDRTHVSAPRTTTFGLGYIGQWSEPNKEVAYICGTNWDISMYNAGERPPHWPKKRMPCGEVRLNKGEPIRCKECGGRLLLKKRTGRMVQFEAR</sequence>
<evidence type="ECO:0000256" key="5">
    <source>
        <dbReference type="ARBA" id="ARBA00025770"/>
    </source>
</evidence>
<dbReference type="Pfam" id="PF03604">
    <property type="entry name" value="Zn_ribbon_RPAB4"/>
    <property type="match status" value="1"/>
</dbReference>
<keyword evidence="4" id="KW-0539">Nucleus</keyword>
<dbReference type="Gene3D" id="2.20.28.30">
    <property type="entry name" value="RNA polymerase ii, chain L"/>
    <property type="match status" value="1"/>
</dbReference>
<name>A0A9P6KPJ1_9PLEO</name>
<evidence type="ECO:0000256" key="3">
    <source>
        <dbReference type="ARBA" id="ARBA00022833"/>
    </source>
</evidence>
<keyword evidence="8" id="KW-1185">Reference proteome</keyword>
<evidence type="ECO:0000256" key="2">
    <source>
        <dbReference type="ARBA" id="ARBA00022723"/>
    </source>
</evidence>
<dbReference type="PANTHER" id="PTHR12056:SF2">
    <property type="entry name" value="GEO11084P1"/>
    <property type="match status" value="1"/>
</dbReference>
<evidence type="ECO:0000256" key="4">
    <source>
        <dbReference type="ARBA" id="ARBA00023242"/>
    </source>
</evidence>
<comment type="similarity">
    <text evidence="5">Belongs to the archaeal Rpo12/eukaryotic RPC10 RNA polymerase subunit family.</text>
</comment>
<keyword evidence="2" id="KW-0479">Metal-binding</keyword>
<dbReference type="GO" id="GO:0006351">
    <property type="term" value="P:DNA-templated transcription"/>
    <property type="evidence" value="ECO:0007669"/>
    <property type="project" value="InterPro"/>
</dbReference>
<dbReference type="PANTHER" id="PTHR12056">
    <property type="entry name" value="DNA-DIRECTED RNA POLYMERASES I, II, AND III"/>
    <property type="match status" value="1"/>
</dbReference>
<evidence type="ECO:0000256" key="6">
    <source>
        <dbReference type="SAM" id="MobiDB-lite"/>
    </source>
</evidence>
<dbReference type="InterPro" id="IPR039747">
    <property type="entry name" value="RPABC4"/>
</dbReference>
<accession>A0A9P6KPJ1</accession>
<dbReference type="EMBL" id="WJXW01000008">
    <property type="protein sequence ID" value="KAF9734080.1"/>
    <property type="molecule type" value="Genomic_DNA"/>
</dbReference>
<dbReference type="GO" id="GO:0003677">
    <property type="term" value="F:DNA binding"/>
    <property type="evidence" value="ECO:0007669"/>
    <property type="project" value="InterPro"/>
</dbReference>
<keyword evidence="3" id="KW-0862">Zinc</keyword>